<dbReference type="AlphaFoldDB" id="A0A399CV23"/>
<accession>A0A399CV23</accession>
<dbReference type="PANTHER" id="PTHR33360:SF4">
    <property type="entry name" value="TRANSPOSASE IS200-LIKE PROTEIN"/>
    <property type="match status" value="1"/>
</dbReference>
<dbReference type="InterPro" id="IPR036515">
    <property type="entry name" value="Transposase_17_sf"/>
</dbReference>
<evidence type="ECO:0000259" key="1">
    <source>
        <dbReference type="Pfam" id="PF01797"/>
    </source>
</evidence>
<dbReference type="Pfam" id="PF01797">
    <property type="entry name" value="Y1_Tnp"/>
    <property type="match status" value="1"/>
</dbReference>
<dbReference type="InterPro" id="IPR002686">
    <property type="entry name" value="Transposase_17"/>
</dbReference>
<dbReference type="OrthoDB" id="9798161at2"/>
<sequence length="66" mass="7753">MKYRRGLITKEIGNSLKEICLQILERNEMHFVEIRYEPDHVCFFVQSVPKQSVSEIARTLKSITAK</sequence>
<protein>
    <submittedName>
        <fullName evidence="2">IS200/IS605 family transposase</fullName>
    </submittedName>
</protein>
<dbReference type="SUPFAM" id="SSF143422">
    <property type="entry name" value="Transposase IS200-like"/>
    <property type="match status" value="1"/>
</dbReference>
<dbReference type="EMBL" id="QWET01000025">
    <property type="protein sequence ID" value="RIH63123.1"/>
    <property type="molecule type" value="Genomic_DNA"/>
</dbReference>
<name>A0A399CV23_9BACT</name>
<dbReference type="Proteomes" id="UP000266441">
    <property type="component" value="Unassembled WGS sequence"/>
</dbReference>
<dbReference type="NCBIfam" id="NF033573">
    <property type="entry name" value="transpos_IS200"/>
    <property type="match status" value="1"/>
</dbReference>
<dbReference type="GO" id="GO:0006313">
    <property type="term" value="P:DNA transposition"/>
    <property type="evidence" value="ECO:0007669"/>
    <property type="project" value="InterPro"/>
</dbReference>
<organism evidence="2 3">
    <name type="scientific">Mariniphaga sediminis</name>
    <dbReference type="NCBI Taxonomy" id="1628158"/>
    <lineage>
        <taxon>Bacteria</taxon>
        <taxon>Pseudomonadati</taxon>
        <taxon>Bacteroidota</taxon>
        <taxon>Bacteroidia</taxon>
        <taxon>Marinilabiliales</taxon>
        <taxon>Prolixibacteraceae</taxon>
        <taxon>Mariniphaga</taxon>
    </lineage>
</organism>
<evidence type="ECO:0000313" key="2">
    <source>
        <dbReference type="EMBL" id="RIH63123.1"/>
    </source>
</evidence>
<feature type="domain" description="Transposase IS200-like" evidence="1">
    <location>
        <begin position="2"/>
        <end position="65"/>
    </location>
</feature>
<gene>
    <name evidence="2" type="primary">tnpA</name>
    <name evidence="2" type="ORF">D1164_21180</name>
</gene>
<dbReference type="PANTHER" id="PTHR33360">
    <property type="entry name" value="TRANSPOSASE FOR INSERTION SEQUENCE ELEMENT IS200"/>
    <property type="match status" value="1"/>
</dbReference>
<dbReference type="GO" id="GO:0003677">
    <property type="term" value="F:DNA binding"/>
    <property type="evidence" value="ECO:0007669"/>
    <property type="project" value="InterPro"/>
</dbReference>
<proteinExistence type="predicted"/>
<reference evidence="2 3" key="1">
    <citation type="journal article" date="2015" name="Int. J. Syst. Evol. Microbiol.">
        <title>Mariniphaga sediminis sp. nov., isolated from coastal sediment.</title>
        <authorList>
            <person name="Wang F.Q."/>
            <person name="Shen Q.Y."/>
            <person name="Chen G.J."/>
            <person name="Du Z.J."/>
        </authorList>
    </citation>
    <scope>NUCLEOTIDE SEQUENCE [LARGE SCALE GENOMIC DNA]</scope>
    <source>
        <strain evidence="2 3">SY21</strain>
    </source>
</reference>
<comment type="caution">
    <text evidence="2">The sequence shown here is derived from an EMBL/GenBank/DDBJ whole genome shotgun (WGS) entry which is preliminary data.</text>
</comment>
<dbReference type="Gene3D" id="3.30.70.1290">
    <property type="entry name" value="Transposase IS200-like"/>
    <property type="match status" value="1"/>
</dbReference>
<keyword evidence="3" id="KW-1185">Reference proteome</keyword>
<evidence type="ECO:0000313" key="3">
    <source>
        <dbReference type="Proteomes" id="UP000266441"/>
    </source>
</evidence>
<dbReference type="GO" id="GO:0004803">
    <property type="term" value="F:transposase activity"/>
    <property type="evidence" value="ECO:0007669"/>
    <property type="project" value="InterPro"/>
</dbReference>